<name>A0A5B0RT21_PUCGR</name>
<evidence type="ECO:0000313" key="1">
    <source>
        <dbReference type="EMBL" id="KAA1129030.1"/>
    </source>
</evidence>
<sequence>MPASGLLRAKLASRKYVWFTSAFGQFPLKPMLTVTGDHPLTAERPLNSAWCSDAGRKQTSSDEDEGDFKLEHLIQMRMRVTAS</sequence>
<proteinExistence type="predicted"/>
<protein>
    <submittedName>
        <fullName evidence="1">Uncharacterized protein</fullName>
    </submittedName>
</protein>
<accession>A0A5B0RT21</accession>
<evidence type="ECO:0000313" key="2">
    <source>
        <dbReference type="Proteomes" id="UP000325313"/>
    </source>
</evidence>
<reference evidence="1 2" key="1">
    <citation type="submission" date="2019-05" db="EMBL/GenBank/DDBJ databases">
        <title>Emergence of the Ug99 lineage of the wheat stem rust pathogen through somatic hybridization.</title>
        <authorList>
            <person name="Li F."/>
            <person name="Upadhyaya N.M."/>
            <person name="Sperschneider J."/>
            <person name="Matny O."/>
            <person name="Nguyen-Phuc H."/>
            <person name="Mago R."/>
            <person name="Raley C."/>
            <person name="Miller M.E."/>
            <person name="Silverstein K.A.T."/>
            <person name="Henningsen E."/>
            <person name="Hirsch C.D."/>
            <person name="Visser B."/>
            <person name="Pretorius Z.A."/>
            <person name="Steffenson B.J."/>
            <person name="Schwessinger B."/>
            <person name="Dodds P.N."/>
            <person name="Figueroa M."/>
        </authorList>
    </citation>
    <scope>NUCLEOTIDE SEQUENCE [LARGE SCALE GENOMIC DNA]</scope>
    <source>
        <strain evidence="1 2">Ug99</strain>
    </source>
</reference>
<comment type="caution">
    <text evidence="1">The sequence shown here is derived from an EMBL/GenBank/DDBJ whole genome shotgun (WGS) entry which is preliminary data.</text>
</comment>
<organism evidence="1 2">
    <name type="scientific">Puccinia graminis f. sp. tritici</name>
    <dbReference type="NCBI Taxonomy" id="56615"/>
    <lineage>
        <taxon>Eukaryota</taxon>
        <taxon>Fungi</taxon>
        <taxon>Dikarya</taxon>
        <taxon>Basidiomycota</taxon>
        <taxon>Pucciniomycotina</taxon>
        <taxon>Pucciniomycetes</taxon>
        <taxon>Pucciniales</taxon>
        <taxon>Pucciniaceae</taxon>
        <taxon>Puccinia</taxon>
    </lineage>
</organism>
<dbReference type="EMBL" id="VDEP01000138">
    <property type="protein sequence ID" value="KAA1129030.1"/>
    <property type="molecule type" value="Genomic_DNA"/>
</dbReference>
<dbReference type="Proteomes" id="UP000325313">
    <property type="component" value="Unassembled WGS sequence"/>
</dbReference>
<dbReference type="AlphaFoldDB" id="A0A5B0RT21"/>
<gene>
    <name evidence="1" type="ORF">PGTUg99_024788</name>
</gene>